<evidence type="ECO:0000313" key="4">
    <source>
        <dbReference type="Proteomes" id="UP001430848"/>
    </source>
</evidence>
<feature type="compositionally biased region" description="Acidic residues" evidence="1">
    <location>
        <begin position="270"/>
        <end position="286"/>
    </location>
</feature>
<evidence type="ECO:0000256" key="1">
    <source>
        <dbReference type="SAM" id="MobiDB-lite"/>
    </source>
</evidence>
<protein>
    <recommendedName>
        <fullName evidence="2">F-box domain-containing protein</fullName>
    </recommendedName>
</protein>
<feature type="domain" description="F-box" evidence="2">
    <location>
        <begin position="2"/>
        <end position="47"/>
    </location>
</feature>
<dbReference type="PROSITE" id="PS50181">
    <property type="entry name" value="FBOX"/>
    <property type="match status" value="1"/>
</dbReference>
<proteinExistence type="predicted"/>
<name>A0ABR1P1H4_DIAER</name>
<reference evidence="3 4" key="1">
    <citation type="submission" date="2024-02" db="EMBL/GenBank/DDBJ databases">
        <title>De novo assembly and annotation of 12 fungi associated with fruit tree decline syndrome in Ontario, Canada.</title>
        <authorList>
            <person name="Sulman M."/>
            <person name="Ellouze W."/>
            <person name="Ilyukhin E."/>
        </authorList>
    </citation>
    <scope>NUCLEOTIDE SEQUENCE [LARGE SCALE GENOMIC DNA]</scope>
    <source>
        <strain evidence="3 4">M169</strain>
    </source>
</reference>
<feature type="region of interest" description="Disordered" evidence="1">
    <location>
        <begin position="269"/>
        <end position="330"/>
    </location>
</feature>
<comment type="caution">
    <text evidence="3">The sequence shown here is derived from an EMBL/GenBank/DDBJ whole genome shotgun (WGS) entry which is preliminary data.</text>
</comment>
<gene>
    <name evidence="3" type="ORF">SLS63_008824</name>
</gene>
<dbReference type="InterPro" id="IPR001810">
    <property type="entry name" value="F-box_dom"/>
</dbReference>
<accession>A0ABR1P1H4</accession>
<feature type="compositionally biased region" description="Acidic residues" evidence="1">
    <location>
        <begin position="311"/>
        <end position="330"/>
    </location>
</feature>
<evidence type="ECO:0000259" key="2">
    <source>
        <dbReference type="PROSITE" id="PS50181"/>
    </source>
</evidence>
<organism evidence="3 4">
    <name type="scientific">Diaporthe eres</name>
    <name type="common">Phomopsis oblonga</name>
    <dbReference type="NCBI Taxonomy" id="83184"/>
    <lineage>
        <taxon>Eukaryota</taxon>
        <taxon>Fungi</taxon>
        <taxon>Dikarya</taxon>
        <taxon>Ascomycota</taxon>
        <taxon>Pezizomycotina</taxon>
        <taxon>Sordariomycetes</taxon>
        <taxon>Sordariomycetidae</taxon>
        <taxon>Diaporthales</taxon>
        <taxon>Diaporthaceae</taxon>
        <taxon>Diaporthe</taxon>
        <taxon>Diaporthe eres species complex</taxon>
    </lineage>
</organism>
<keyword evidence="4" id="KW-1185">Reference proteome</keyword>
<evidence type="ECO:0000313" key="3">
    <source>
        <dbReference type="EMBL" id="KAK7723530.1"/>
    </source>
</evidence>
<sequence length="566" mass="63729">MTSPLTSIPSELFQEITSLLLRPDEAALARTCKALNRLLTPVIWGDIELHHSGTHEGMNVENEVDDFQIGQWESVEARLADAEVEDSIYPFKKLIYEPSSRKYSQCGFNLERWSASFKEKGLHWQTPDLSSTRATDNANRRNFQHGREEKFVGAMKIASKERWAELAQHVRSLCMSIGVDDEVVEVIASFRNLRSLELIGLPLARAHPATARQVNLPNLQNLKLRGYFPAALARNICHNAEHVTHLDIGLLATPTDDAAYKNTLLLKMDDDSEEPVSEEPVTEGEAEEFRRNGAEAASRSLKAEGAKSESPDADGEEGEEDSDDESDEEDLPWALHSPIWLPRSLAQAFSGVTQLHLVKPATGETGSMMSFDNFTHIPHRYEQVLCMEWVFLLEAVAGSLKELVLEHRIPMEDGDTVGDGDPLPEFRGSQSLSGWRSAEADRGDELFCRSVLRFMLEHGGRFSSLRRLALRGIQMSGLKTDKDSDQIPGSNGVPDNNEALRRAFPNCEIDIFEETYPIHVYAGYVYQSWPGNRHEAMQDEGDGLLYNSSYYNDYKKRFGPQWRIMD</sequence>
<feature type="compositionally biased region" description="Basic and acidic residues" evidence="1">
    <location>
        <begin position="301"/>
        <end position="310"/>
    </location>
</feature>
<dbReference type="Proteomes" id="UP001430848">
    <property type="component" value="Unassembled WGS sequence"/>
</dbReference>
<dbReference type="EMBL" id="JAKNSF020000059">
    <property type="protein sequence ID" value="KAK7723530.1"/>
    <property type="molecule type" value="Genomic_DNA"/>
</dbReference>